<evidence type="ECO:0000313" key="2">
    <source>
        <dbReference type="EMBL" id="CAD8098066.1"/>
    </source>
</evidence>
<keyword evidence="1" id="KW-0472">Membrane</keyword>
<protein>
    <submittedName>
        <fullName evidence="2">Uncharacterized protein</fullName>
    </submittedName>
</protein>
<accession>A0A8S1P4X7</accession>
<keyword evidence="1" id="KW-1133">Transmembrane helix</keyword>
<organism evidence="2 3">
    <name type="scientific">Paramecium sonneborni</name>
    <dbReference type="NCBI Taxonomy" id="65129"/>
    <lineage>
        <taxon>Eukaryota</taxon>
        <taxon>Sar</taxon>
        <taxon>Alveolata</taxon>
        <taxon>Ciliophora</taxon>
        <taxon>Intramacronucleata</taxon>
        <taxon>Oligohymenophorea</taxon>
        <taxon>Peniculida</taxon>
        <taxon>Parameciidae</taxon>
        <taxon>Paramecium</taxon>
    </lineage>
</organism>
<dbReference type="AlphaFoldDB" id="A0A8S1P4X7"/>
<gene>
    <name evidence="2" type="ORF">PSON_ATCC_30995.1.T0690211</name>
</gene>
<reference evidence="2" key="1">
    <citation type="submission" date="2021-01" db="EMBL/GenBank/DDBJ databases">
        <authorList>
            <consortium name="Genoscope - CEA"/>
            <person name="William W."/>
        </authorList>
    </citation>
    <scope>NUCLEOTIDE SEQUENCE</scope>
</reference>
<feature type="transmembrane region" description="Helical" evidence="1">
    <location>
        <begin position="6"/>
        <end position="25"/>
    </location>
</feature>
<keyword evidence="3" id="KW-1185">Reference proteome</keyword>
<evidence type="ECO:0000256" key="1">
    <source>
        <dbReference type="SAM" id="Phobius"/>
    </source>
</evidence>
<sequence length="153" mass="17655">MSDQQRIYFSLRLIEYFLLFVSVMMPQFKQLSRGISKGRKVFNIEKLLKVQRTTIFAYVQSVYLIVDQICFIQYFSGYTMIPIDKLCKTLWTMVVILKPINKKGRFLIGLFLVGKLCDSLIGVSSSYIKLLDIPQYVTGLLGVSSSLIQLYLL</sequence>
<dbReference type="OrthoDB" id="10328920at2759"/>
<keyword evidence="1" id="KW-0812">Transmembrane</keyword>
<comment type="caution">
    <text evidence="2">The sequence shown here is derived from an EMBL/GenBank/DDBJ whole genome shotgun (WGS) entry which is preliminary data.</text>
</comment>
<proteinExistence type="predicted"/>
<dbReference type="EMBL" id="CAJJDN010000069">
    <property type="protein sequence ID" value="CAD8098066.1"/>
    <property type="molecule type" value="Genomic_DNA"/>
</dbReference>
<name>A0A8S1P4X7_9CILI</name>
<feature type="transmembrane region" description="Helical" evidence="1">
    <location>
        <begin position="106"/>
        <end position="127"/>
    </location>
</feature>
<dbReference type="Proteomes" id="UP000692954">
    <property type="component" value="Unassembled WGS sequence"/>
</dbReference>
<evidence type="ECO:0000313" key="3">
    <source>
        <dbReference type="Proteomes" id="UP000692954"/>
    </source>
</evidence>